<feature type="domain" description="PIN" evidence="1">
    <location>
        <begin position="2"/>
        <end position="113"/>
    </location>
</feature>
<evidence type="ECO:0000259" key="1">
    <source>
        <dbReference type="Pfam" id="PF01850"/>
    </source>
</evidence>
<gene>
    <name evidence="2" type="ORF">B1756_00950</name>
</gene>
<reference evidence="3" key="1">
    <citation type="submission" date="2017-02" db="EMBL/GenBank/DDBJ databases">
        <title>Natronthermophilus aegyptiacus gen. nov.,sp. nov., an aerobic, extremely halophilic alkalithermophilic archaeon isolated from the athalassohaline Wadi An Natrun, Egypt.</title>
        <authorList>
            <person name="Zhao B."/>
        </authorList>
    </citation>
    <scope>NUCLEOTIDE SEQUENCE [LARGE SCALE GENOMIC DNA]</scope>
    <source>
        <strain evidence="3">JW/NM-HA 15</strain>
    </source>
</reference>
<dbReference type="EMBL" id="CP019893">
    <property type="protein sequence ID" value="ARS88458.1"/>
    <property type="molecule type" value="Genomic_DNA"/>
</dbReference>
<sequence>MIYADTDFFIALVKDDDWLQERAVSVAREYEGEIYTSRATLLELLVISDRFAFDRLEALSLSLQIASIQEDEDVLFQAADYMEQDGLTAFDAYHLAYADDDPVVSSDNAFDEVTDDRIELEKDDRSQDEGI</sequence>
<dbReference type="SUPFAM" id="SSF88723">
    <property type="entry name" value="PIN domain-like"/>
    <property type="match status" value="1"/>
</dbReference>
<dbReference type="AlphaFoldDB" id="A0A2Z2HY80"/>
<organism evidence="2 3">
    <name type="scientific">Natrarchaeobaculum aegyptiacum</name>
    <dbReference type="NCBI Taxonomy" id="745377"/>
    <lineage>
        <taxon>Archaea</taxon>
        <taxon>Methanobacteriati</taxon>
        <taxon>Methanobacteriota</taxon>
        <taxon>Stenosarchaea group</taxon>
        <taxon>Halobacteria</taxon>
        <taxon>Halobacteriales</taxon>
        <taxon>Natrialbaceae</taxon>
        <taxon>Natrarchaeobaculum</taxon>
    </lineage>
</organism>
<protein>
    <submittedName>
        <fullName evidence="2">Twitching motility protein PilT</fullName>
    </submittedName>
</protein>
<dbReference type="Proteomes" id="UP000250088">
    <property type="component" value="Chromosome"/>
</dbReference>
<dbReference type="RefSeq" id="WP_086886840.1">
    <property type="nucleotide sequence ID" value="NZ_CP019893.1"/>
</dbReference>
<dbReference type="Pfam" id="PF01850">
    <property type="entry name" value="PIN"/>
    <property type="match status" value="1"/>
</dbReference>
<name>A0A2Z2HY80_9EURY</name>
<evidence type="ECO:0000313" key="2">
    <source>
        <dbReference type="EMBL" id="ARS88458.1"/>
    </source>
</evidence>
<proteinExistence type="predicted"/>
<dbReference type="KEGG" id="naj:B1756_00950"/>
<dbReference type="Gene3D" id="3.40.50.1010">
    <property type="entry name" value="5'-nuclease"/>
    <property type="match status" value="1"/>
</dbReference>
<accession>A0A2Z2HY80</accession>
<keyword evidence="3" id="KW-1185">Reference proteome</keyword>
<evidence type="ECO:0000313" key="3">
    <source>
        <dbReference type="Proteomes" id="UP000250088"/>
    </source>
</evidence>
<dbReference type="GeneID" id="32892602"/>
<dbReference type="InterPro" id="IPR002716">
    <property type="entry name" value="PIN_dom"/>
</dbReference>
<dbReference type="InterPro" id="IPR029060">
    <property type="entry name" value="PIN-like_dom_sf"/>
</dbReference>
<dbReference type="OrthoDB" id="194754at2157"/>